<dbReference type="GO" id="GO:0008765">
    <property type="term" value="F:UDP-N-acetylmuramoylalanyl-D-glutamate-2,6-diaminopimelate ligase activity"/>
    <property type="evidence" value="ECO:0007669"/>
    <property type="project" value="UniProtKB-EC"/>
</dbReference>
<comment type="pathway">
    <text evidence="7 8">Cell wall biogenesis; peptidoglycan biosynthesis.</text>
</comment>
<dbReference type="InterPro" id="IPR036565">
    <property type="entry name" value="Mur-like_cat_sf"/>
</dbReference>
<comment type="PTM">
    <text evidence="7">Carboxylation is probably crucial for Mg(2+) binding and, consequently, for the gamma-phosphate positioning of ATP.</text>
</comment>
<comment type="function">
    <text evidence="7">Catalyzes the addition of meso-diaminopimelic acid to the nucleotide precursor UDP-N-acetylmuramoyl-L-alanyl-D-glutamate (UMAG) in the biosynthesis of bacterial cell-wall peptidoglycan.</text>
</comment>
<comment type="subcellular location">
    <subcellularLocation>
        <location evidence="7 8">Cytoplasm</location>
    </subcellularLocation>
</comment>
<evidence type="ECO:0000256" key="3">
    <source>
        <dbReference type="ARBA" id="ARBA00022960"/>
    </source>
</evidence>
<dbReference type="InterPro" id="IPR005761">
    <property type="entry name" value="UDP-N-AcMur-Glu-dNH2Pim_ligase"/>
</dbReference>
<sequence>MKLSQLFAEQSLPQDIEITGMTADSRLVKPGFLFAALKGVAHDGRDFIDMAIEAGAVAILTDKGAADVGKAIQVESEEPRLALAKAAARFYAQQPETIVAVTGTNGKSSTVDFLRQIWTTLGLRAASMGTLGAIGPDGKLDLGHTTPDPVAIHRTLAELSANKVSHVAMEASSHGLAQFRLDGVKLSAAAFTNLTQDHLDYHADFAEYREAKRRLFTEVSPKGALAVISADSDETASFEDAANAAGLNVFSVGWRGADLKIRELSPRATGQVMDTLYQGKAYDITLPLIGEFQALNALAAAGLAIGLGAEAEQVFAALETLTTVKGRLEFVGETAKGAAVFVDYAHTPDGLDVLLRAARPHTAGKLKVIFGCGGDRDPYKRPMMGEVAARLADEAIVTDDNPRSEDPASIRNAILAACPNAIEIGDRAEAIRTAIAGLEHGDTLLIAGKGHETGQIVGSEIIPFSDQDTARDAMEAELC</sequence>
<evidence type="ECO:0000259" key="11">
    <source>
        <dbReference type="Pfam" id="PF08245"/>
    </source>
</evidence>
<feature type="binding site" evidence="7">
    <location>
        <position position="172"/>
    </location>
    <ligand>
        <name>UDP-N-acetyl-alpha-D-muramoyl-L-alanyl-D-glutamate</name>
        <dbReference type="ChEBI" id="CHEBI:83900"/>
    </ligand>
</feature>
<keyword evidence="3 7" id="KW-0133">Cell shape</keyword>
<feature type="binding site" evidence="7">
    <location>
        <position position="180"/>
    </location>
    <ligand>
        <name>UDP-N-acetyl-alpha-D-muramoyl-L-alanyl-D-glutamate</name>
        <dbReference type="ChEBI" id="CHEBI:83900"/>
    </ligand>
</feature>
<dbReference type="PANTHER" id="PTHR23135">
    <property type="entry name" value="MUR LIGASE FAMILY MEMBER"/>
    <property type="match status" value="1"/>
</dbReference>
<keyword evidence="7 12" id="KW-0436">Ligase</keyword>
<accession>A0ABW1S6J7</accession>
<dbReference type="SUPFAM" id="SSF63418">
    <property type="entry name" value="MurE/MurF N-terminal domain"/>
    <property type="match status" value="1"/>
</dbReference>
<dbReference type="Pfam" id="PF08245">
    <property type="entry name" value="Mur_ligase_M"/>
    <property type="match status" value="1"/>
</dbReference>
<feature type="short sequence motif" description="Meso-diaminopimelate recognition motif" evidence="7">
    <location>
        <begin position="400"/>
        <end position="403"/>
    </location>
</feature>
<evidence type="ECO:0000313" key="13">
    <source>
        <dbReference type="Proteomes" id="UP001596303"/>
    </source>
</evidence>
<organism evidence="12 13">
    <name type="scientific">Ponticaulis profundi</name>
    <dbReference type="NCBI Taxonomy" id="2665222"/>
    <lineage>
        <taxon>Bacteria</taxon>
        <taxon>Pseudomonadati</taxon>
        <taxon>Pseudomonadota</taxon>
        <taxon>Alphaproteobacteria</taxon>
        <taxon>Hyphomonadales</taxon>
        <taxon>Hyphomonadaceae</taxon>
        <taxon>Ponticaulis</taxon>
    </lineage>
</organism>
<name>A0ABW1S6J7_9PROT</name>
<evidence type="ECO:0000259" key="10">
    <source>
        <dbReference type="Pfam" id="PF02875"/>
    </source>
</evidence>
<keyword evidence="5 7" id="KW-0131">Cell cycle</keyword>
<feature type="modified residue" description="N6-carboxylysine" evidence="7">
    <location>
        <position position="212"/>
    </location>
</feature>
<comment type="cofactor">
    <cofactor evidence="7">
        <name>Mg(2+)</name>
        <dbReference type="ChEBI" id="CHEBI:18420"/>
    </cofactor>
</comment>
<evidence type="ECO:0000256" key="5">
    <source>
        <dbReference type="ARBA" id="ARBA00023306"/>
    </source>
</evidence>
<dbReference type="InterPro" id="IPR035911">
    <property type="entry name" value="MurE/MurF_N"/>
</dbReference>
<feature type="binding site" evidence="7">
    <location>
        <begin position="400"/>
        <end position="403"/>
    </location>
    <ligand>
        <name>meso-2,6-diaminopimelate</name>
        <dbReference type="ChEBI" id="CHEBI:57791"/>
    </ligand>
</feature>
<keyword evidence="13" id="KW-1185">Reference proteome</keyword>
<dbReference type="Gene3D" id="3.90.190.20">
    <property type="entry name" value="Mur ligase, C-terminal domain"/>
    <property type="match status" value="1"/>
</dbReference>
<dbReference type="InterPro" id="IPR013221">
    <property type="entry name" value="Mur_ligase_cen"/>
</dbReference>
<dbReference type="PANTHER" id="PTHR23135:SF4">
    <property type="entry name" value="UDP-N-ACETYLMURAMOYL-L-ALANYL-D-GLUTAMATE--2,6-DIAMINOPIMELATE LIGASE MURE HOMOLOG, CHLOROPLASTIC"/>
    <property type="match status" value="1"/>
</dbReference>
<evidence type="ECO:0000256" key="1">
    <source>
        <dbReference type="ARBA" id="ARBA00005898"/>
    </source>
</evidence>
<dbReference type="HAMAP" id="MF_00208">
    <property type="entry name" value="MurE"/>
    <property type="match status" value="1"/>
</dbReference>
<proteinExistence type="inferred from homology"/>
<dbReference type="Gene3D" id="3.40.1190.10">
    <property type="entry name" value="Mur-like, catalytic domain"/>
    <property type="match status" value="1"/>
</dbReference>
<feature type="binding site" evidence="7">
    <location>
        <position position="25"/>
    </location>
    <ligand>
        <name>UDP-N-acetyl-alpha-D-muramoyl-L-alanyl-D-glutamate</name>
        <dbReference type="ChEBI" id="CHEBI:83900"/>
    </ligand>
</feature>
<keyword evidence="4 7" id="KW-0573">Peptidoglycan synthesis</keyword>
<keyword evidence="2 7" id="KW-0132">Cell division</keyword>
<evidence type="ECO:0000313" key="12">
    <source>
        <dbReference type="EMBL" id="MFC6196822.1"/>
    </source>
</evidence>
<dbReference type="InterPro" id="IPR036615">
    <property type="entry name" value="Mur_ligase_C_dom_sf"/>
</dbReference>
<dbReference type="Proteomes" id="UP001596303">
    <property type="component" value="Unassembled WGS sequence"/>
</dbReference>
<evidence type="ECO:0000256" key="2">
    <source>
        <dbReference type="ARBA" id="ARBA00022618"/>
    </source>
</evidence>
<protein>
    <recommendedName>
        <fullName evidence="7">UDP-N-acetylmuramoyl-L-alanyl-D-glutamate--2,6-diaminopimelate ligase</fullName>
        <ecNumber evidence="7">6.3.2.13</ecNumber>
    </recommendedName>
    <alternativeName>
        <fullName evidence="7">Meso-A2pm-adding enzyme</fullName>
    </alternativeName>
    <alternativeName>
        <fullName evidence="7">Meso-diaminopimelate-adding enzyme</fullName>
    </alternativeName>
    <alternativeName>
        <fullName evidence="7">UDP-MurNAc-L-Ala-D-Glu:meso-diaminopimelate ligase</fullName>
    </alternativeName>
    <alternativeName>
        <fullName evidence="7">UDP-MurNAc-tripeptide synthetase</fullName>
    </alternativeName>
    <alternativeName>
        <fullName evidence="7">UDP-N-acetylmuramyl-tripeptide synthetase</fullName>
    </alternativeName>
</protein>
<dbReference type="Pfam" id="PF01225">
    <property type="entry name" value="Mur_ligase"/>
    <property type="match status" value="1"/>
</dbReference>
<comment type="catalytic activity">
    <reaction evidence="7">
        <text>UDP-N-acetyl-alpha-D-muramoyl-L-alanyl-D-glutamate + meso-2,6-diaminopimelate + ATP = UDP-N-acetyl-alpha-D-muramoyl-L-alanyl-gamma-D-glutamyl-meso-2,6-diaminopimelate + ADP + phosphate + H(+)</text>
        <dbReference type="Rhea" id="RHEA:23676"/>
        <dbReference type="ChEBI" id="CHEBI:15378"/>
        <dbReference type="ChEBI" id="CHEBI:30616"/>
        <dbReference type="ChEBI" id="CHEBI:43474"/>
        <dbReference type="ChEBI" id="CHEBI:57791"/>
        <dbReference type="ChEBI" id="CHEBI:83900"/>
        <dbReference type="ChEBI" id="CHEBI:83905"/>
        <dbReference type="ChEBI" id="CHEBI:456216"/>
        <dbReference type="EC" id="6.3.2.13"/>
    </reaction>
</comment>
<reference evidence="13" key="1">
    <citation type="journal article" date="2019" name="Int. J. Syst. Evol. Microbiol.">
        <title>The Global Catalogue of Microorganisms (GCM) 10K type strain sequencing project: providing services to taxonomists for standard genome sequencing and annotation.</title>
        <authorList>
            <consortium name="The Broad Institute Genomics Platform"/>
            <consortium name="The Broad Institute Genome Sequencing Center for Infectious Disease"/>
            <person name="Wu L."/>
            <person name="Ma J."/>
        </authorList>
    </citation>
    <scope>NUCLEOTIDE SEQUENCE [LARGE SCALE GENOMIC DNA]</scope>
    <source>
        <strain evidence="13">CGMCC-1.15741</strain>
    </source>
</reference>
<evidence type="ECO:0000259" key="9">
    <source>
        <dbReference type="Pfam" id="PF01225"/>
    </source>
</evidence>
<dbReference type="SUPFAM" id="SSF53244">
    <property type="entry name" value="MurD-like peptide ligases, peptide-binding domain"/>
    <property type="match status" value="1"/>
</dbReference>
<evidence type="ECO:0000256" key="7">
    <source>
        <dbReference type="HAMAP-Rule" id="MF_00208"/>
    </source>
</evidence>
<dbReference type="EMBL" id="JBHSSW010000003">
    <property type="protein sequence ID" value="MFC6196822.1"/>
    <property type="molecule type" value="Genomic_DNA"/>
</dbReference>
<dbReference type="EC" id="6.3.2.13" evidence="7"/>
<keyword evidence="7" id="KW-0460">Magnesium</keyword>
<keyword evidence="7" id="KW-0067">ATP-binding</keyword>
<evidence type="ECO:0000256" key="4">
    <source>
        <dbReference type="ARBA" id="ARBA00022984"/>
    </source>
</evidence>
<feature type="binding site" evidence="7">
    <location>
        <begin position="145"/>
        <end position="146"/>
    </location>
    <ligand>
        <name>UDP-N-acetyl-alpha-D-muramoyl-L-alanyl-D-glutamate</name>
        <dbReference type="ChEBI" id="CHEBI:83900"/>
    </ligand>
</feature>
<comment type="similarity">
    <text evidence="1 7">Belongs to the MurCDEF family. MurE subfamily.</text>
</comment>
<dbReference type="Pfam" id="PF02875">
    <property type="entry name" value="Mur_ligase_C"/>
    <property type="match status" value="1"/>
</dbReference>
<keyword evidence="7" id="KW-0963">Cytoplasm</keyword>
<dbReference type="NCBIfam" id="NF001126">
    <property type="entry name" value="PRK00139.1-4"/>
    <property type="match status" value="1"/>
</dbReference>
<dbReference type="SUPFAM" id="SSF53623">
    <property type="entry name" value="MurD-like peptide ligases, catalytic domain"/>
    <property type="match status" value="1"/>
</dbReference>
<dbReference type="InterPro" id="IPR004101">
    <property type="entry name" value="Mur_ligase_C"/>
</dbReference>
<feature type="binding site" evidence="7">
    <location>
        <position position="178"/>
    </location>
    <ligand>
        <name>UDP-N-acetyl-alpha-D-muramoyl-L-alanyl-D-glutamate</name>
        <dbReference type="ChEBI" id="CHEBI:83900"/>
    </ligand>
</feature>
<feature type="binding site" evidence="7">
    <location>
        <position position="452"/>
    </location>
    <ligand>
        <name>meso-2,6-diaminopimelate</name>
        <dbReference type="ChEBI" id="CHEBI:57791"/>
    </ligand>
</feature>
<evidence type="ECO:0000256" key="6">
    <source>
        <dbReference type="ARBA" id="ARBA00023316"/>
    </source>
</evidence>
<dbReference type="NCBIfam" id="NF001124">
    <property type="entry name" value="PRK00139.1-2"/>
    <property type="match status" value="1"/>
</dbReference>
<feature type="domain" description="Mur ligase central" evidence="11">
    <location>
        <begin position="101"/>
        <end position="304"/>
    </location>
</feature>
<comment type="caution">
    <text evidence="7">Lacks conserved residue(s) required for the propagation of feature annotation.</text>
</comment>
<dbReference type="NCBIfam" id="TIGR01085">
    <property type="entry name" value="murE"/>
    <property type="match status" value="1"/>
</dbReference>
<feature type="domain" description="Mur ligase C-terminal" evidence="10">
    <location>
        <begin position="326"/>
        <end position="450"/>
    </location>
</feature>
<dbReference type="RefSeq" id="WP_377374730.1">
    <property type="nucleotide sequence ID" value="NZ_JBHSSW010000003.1"/>
</dbReference>
<comment type="caution">
    <text evidence="12">The sequence shown here is derived from an EMBL/GenBank/DDBJ whole genome shotgun (WGS) entry which is preliminary data.</text>
</comment>
<feature type="domain" description="Mur ligase N-terminal catalytic" evidence="9">
    <location>
        <begin position="17"/>
        <end position="90"/>
    </location>
</feature>
<dbReference type="InterPro" id="IPR000713">
    <property type="entry name" value="Mur_ligase_N"/>
</dbReference>
<feature type="binding site" evidence="7">
    <location>
        <position position="448"/>
    </location>
    <ligand>
        <name>meso-2,6-diaminopimelate</name>
        <dbReference type="ChEBI" id="CHEBI:57791"/>
    </ligand>
</feature>
<gene>
    <name evidence="7" type="primary">murE</name>
    <name evidence="12" type="ORF">ACFQDM_01960</name>
</gene>
<feature type="binding site" evidence="7">
    <location>
        <position position="376"/>
    </location>
    <ligand>
        <name>meso-2,6-diaminopimelate</name>
        <dbReference type="ChEBI" id="CHEBI:57791"/>
    </ligand>
</feature>
<keyword evidence="6 7" id="KW-0961">Cell wall biogenesis/degradation</keyword>
<feature type="binding site" evidence="7">
    <location>
        <begin position="103"/>
        <end position="109"/>
    </location>
    <ligand>
        <name>ATP</name>
        <dbReference type="ChEBI" id="CHEBI:30616"/>
    </ligand>
</feature>
<keyword evidence="7" id="KW-0547">Nucleotide-binding</keyword>
<dbReference type="Gene3D" id="3.40.1390.10">
    <property type="entry name" value="MurE/MurF, N-terminal domain"/>
    <property type="match status" value="1"/>
</dbReference>
<evidence type="ECO:0000256" key="8">
    <source>
        <dbReference type="RuleBase" id="RU004135"/>
    </source>
</evidence>